<dbReference type="InterPro" id="IPR050259">
    <property type="entry name" value="SDR"/>
</dbReference>
<evidence type="ECO:0000313" key="3">
    <source>
        <dbReference type="Proteomes" id="UP000290848"/>
    </source>
</evidence>
<proteinExistence type="inferred from homology"/>
<accession>A0A4Q0M9C3</accession>
<dbReference type="SUPFAM" id="SSF51735">
    <property type="entry name" value="NAD(P)-binding Rossmann-fold domains"/>
    <property type="match status" value="1"/>
</dbReference>
<comment type="similarity">
    <text evidence="1">Belongs to the short-chain dehydrogenases/reductases (SDR) family.</text>
</comment>
<dbReference type="Gene3D" id="3.40.50.720">
    <property type="entry name" value="NAD(P)-binding Rossmann-like Domain"/>
    <property type="match status" value="1"/>
</dbReference>
<reference evidence="2 3" key="1">
    <citation type="submission" date="2018-12" db="EMBL/GenBank/DDBJ databases">
        <title>The Draft Genome Sequence of the Soil Bacterium Pedobacter tournemirensis R1.</title>
        <authorList>
            <person name="He J."/>
        </authorList>
    </citation>
    <scope>NUCLEOTIDE SEQUENCE [LARGE SCALE GENOMIC DNA]</scope>
    <source>
        <strain evidence="2 3">R1</strain>
    </source>
</reference>
<dbReference type="AlphaFoldDB" id="A0A4Q0M9C3"/>
<dbReference type="InterPro" id="IPR002347">
    <property type="entry name" value="SDR_fam"/>
</dbReference>
<comment type="caution">
    <text evidence="2">The sequence shown here is derived from an EMBL/GenBank/DDBJ whole genome shotgun (WGS) entry which is preliminary data.</text>
</comment>
<dbReference type="Proteomes" id="UP000290848">
    <property type="component" value="Unassembled WGS sequence"/>
</dbReference>
<dbReference type="PANTHER" id="PTHR42879">
    <property type="entry name" value="3-OXOACYL-(ACYL-CARRIER-PROTEIN) REDUCTASE"/>
    <property type="match status" value="1"/>
</dbReference>
<dbReference type="FunFam" id="3.40.50.720:FF:000084">
    <property type="entry name" value="Short-chain dehydrogenase reductase"/>
    <property type="match status" value="1"/>
</dbReference>
<gene>
    <name evidence="2" type="ORF">EKH83_11110</name>
</gene>
<dbReference type="InterPro" id="IPR036291">
    <property type="entry name" value="NAD(P)-bd_dom_sf"/>
</dbReference>
<dbReference type="RefSeq" id="WP_128769493.1">
    <property type="nucleotide sequence ID" value="NZ_RXOC01000006.1"/>
</dbReference>
<dbReference type="CDD" id="cd05344">
    <property type="entry name" value="BKR_like_SDR_like"/>
    <property type="match status" value="1"/>
</dbReference>
<organism evidence="2 3">
    <name type="scientific">Arcticibacter tournemirensis</name>
    <dbReference type="NCBI Taxonomy" id="699437"/>
    <lineage>
        <taxon>Bacteria</taxon>
        <taxon>Pseudomonadati</taxon>
        <taxon>Bacteroidota</taxon>
        <taxon>Sphingobacteriia</taxon>
        <taxon>Sphingobacteriales</taxon>
        <taxon>Sphingobacteriaceae</taxon>
        <taxon>Arcticibacter</taxon>
    </lineage>
</organism>
<name>A0A4Q0M9C3_9SPHI</name>
<dbReference type="EMBL" id="RXOC01000006">
    <property type="protein sequence ID" value="RXF69791.1"/>
    <property type="molecule type" value="Genomic_DNA"/>
</dbReference>
<evidence type="ECO:0000313" key="2">
    <source>
        <dbReference type="EMBL" id="RXF69791.1"/>
    </source>
</evidence>
<dbReference type="PRINTS" id="PR00080">
    <property type="entry name" value="SDRFAMILY"/>
</dbReference>
<dbReference type="PRINTS" id="PR00081">
    <property type="entry name" value="GDHRDH"/>
</dbReference>
<protein>
    <submittedName>
        <fullName evidence="2">SDR family oxidoreductase</fullName>
    </submittedName>
</protein>
<sequence length="267" mass="28739">MKIDLSSKTALVTGGSKGIGKGVARSLSEAGAHVFICARELNELEETVAEISHKTGTPVKAIQADITSQDEVDSLMETIRNHSGGVDILVNNVGGIGRQAAFEEIDAEEYLSLYDLNVVTMIRLVKAVAPGMKERRWGRIINMSSENGLQPYPDMIPYNLTKAAIINLSKGLSKLYGKFNILVNTVSPAFIYTPLVDSMLRAQADDKGISKEEAQHRFLEQNRPGIELGRSGTIEEVGAAVAFLASEQASFITGTNLRVDGGSVSTI</sequence>
<evidence type="ECO:0000256" key="1">
    <source>
        <dbReference type="ARBA" id="ARBA00006484"/>
    </source>
</evidence>
<dbReference type="Pfam" id="PF13561">
    <property type="entry name" value="adh_short_C2"/>
    <property type="match status" value="1"/>
</dbReference>